<gene>
    <name evidence="2" type="ORF">AWB70_04416</name>
</gene>
<evidence type="ECO:0000313" key="3">
    <source>
        <dbReference type="Proteomes" id="UP000054740"/>
    </source>
</evidence>
<organism evidence="2 3">
    <name type="scientific">Caballeronia cordobensis</name>
    <name type="common">Burkholderia cordobensis</name>
    <dbReference type="NCBI Taxonomy" id="1353886"/>
    <lineage>
        <taxon>Bacteria</taxon>
        <taxon>Pseudomonadati</taxon>
        <taxon>Pseudomonadota</taxon>
        <taxon>Betaproteobacteria</taxon>
        <taxon>Burkholderiales</taxon>
        <taxon>Burkholderiaceae</taxon>
        <taxon>Caballeronia</taxon>
    </lineage>
</organism>
<proteinExistence type="predicted"/>
<reference evidence="3" key="1">
    <citation type="submission" date="2016-01" db="EMBL/GenBank/DDBJ databases">
        <authorList>
            <person name="Peeters C."/>
        </authorList>
    </citation>
    <scope>NUCLEOTIDE SEQUENCE [LARGE SCALE GENOMIC DNA]</scope>
</reference>
<keyword evidence="3" id="KW-1185">Reference proteome</keyword>
<dbReference type="Proteomes" id="UP000054740">
    <property type="component" value="Unassembled WGS sequence"/>
</dbReference>
<protein>
    <recommendedName>
        <fullName evidence="4">Lipoprotein</fullName>
    </recommendedName>
</protein>
<dbReference type="AlphaFoldDB" id="A0A158IAA0"/>
<accession>A0A158IAA0</accession>
<evidence type="ECO:0008006" key="4">
    <source>
        <dbReference type="Google" id="ProtNLM"/>
    </source>
</evidence>
<dbReference type="EMBL" id="FCNY02000011">
    <property type="protein sequence ID" value="SAL53179.1"/>
    <property type="molecule type" value="Genomic_DNA"/>
</dbReference>
<evidence type="ECO:0000313" key="2">
    <source>
        <dbReference type="EMBL" id="SAL53179.1"/>
    </source>
</evidence>
<sequence>MRRCLVVLLVLCASLSFAGGRDDARRGGRDAHDTRDEARLPMVYDARGKAVGPLEYFGGVNGVYIAIDGEPVFVIVDHKRIGPLQYSASEYEWTANQSAGYATTDCSGSVLVPLSGSPVPAIAVRDGVDVTVYTAVGGYSGDVHVWSLRQTDSTGATSCSPTPFDEGSLYWAVRSTYPLTQRHPEPLRIVF</sequence>
<feature type="signal peptide" evidence="1">
    <location>
        <begin position="1"/>
        <end position="18"/>
    </location>
</feature>
<dbReference type="RefSeq" id="WP_053570998.1">
    <property type="nucleotide sequence ID" value="NZ_FCNY02000011.1"/>
</dbReference>
<evidence type="ECO:0000256" key="1">
    <source>
        <dbReference type="SAM" id="SignalP"/>
    </source>
</evidence>
<feature type="chain" id="PRO_5011111477" description="Lipoprotein" evidence="1">
    <location>
        <begin position="19"/>
        <end position="191"/>
    </location>
</feature>
<keyword evidence="1" id="KW-0732">Signal</keyword>
<name>A0A158IAA0_CABCO</name>